<proteinExistence type="predicted"/>
<accession>A0A6I3VYQ5</accession>
<dbReference type="AlphaFoldDB" id="A0A6I3VYQ5"/>
<evidence type="ECO:0000256" key="1">
    <source>
        <dbReference type="SAM" id="Phobius"/>
    </source>
</evidence>
<evidence type="ECO:0000313" key="3">
    <source>
        <dbReference type="Proteomes" id="UP000438196"/>
    </source>
</evidence>
<comment type="caution">
    <text evidence="2">The sequence shown here is derived from an EMBL/GenBank/DDBJ whole genome shotgun (WGS) entry which is preliminary data.</text>
</comment>
<dbReference type="EMBL" id="WNNK01000002">
    <property type="protein sequence ID" value="MUF03510.1"/>
    <property type="molecule type" value="Genomic_DNA"/>
</dbReference>
<reference evidence="2 3" key="1">
    <citation type="submission" date="2019-11" db="EMBL/GenBank/DDBJ databases">
        <title>Pseudomonas karstica sp. nov. and Pseudomonas spelaei sp. nov. from karst caves.</title>
        <authorList>
            <person name="Zeman M."/>
        </authorList>
    </citation>
    <scope>NUCLEOTIDE SEQUENCE [LARGE SCALE GENOMIC DNA]</scope>
    <source>
        <strain evidence="2 3">CCM 7893</strain>
    </source>
</reference>
<feature type="transmembrane region" description="Helical" evidence="1">
    <location>
        <begin position="186"/>
        <end position="205"/>
    </location>
</feature>
<feature type="transmembrane region" description="Helical" evidence="1">
    <location>
        <begin position="211"/>
        <end position="231"/>
    </location>
</feature>
<keyword evidence="1" id="KW-1133">Transmembrane helix</keyword>
<keyword evidence="3" id="KW-1185">Reference proteome</keyword>
<dbReference type="RefSeq" id="WP_155581896.1">
    <property type="nucleotide sequence ID" value="NZ_JBHSTH010000001.1"/>
</dbReference>
<sequence>MTTPVQSQQQAAFESSIKALQAEVASIGTHLSIDASARLAYTQRIKLMADDLRMQVASGRLTWTQAASQAQEARNAIMEIIRARSTPVGRAMAQQLKSEGKTLNELVARKTLQLHGPTADFSRLSASQQNAVYAEIVKSAGKSNPRVTATMRNLSRFGRGLIVLSIAVSVYNVMNAEDKTQAAGREIAVTGAGIVGGMASGALAGLACGPGAPVCVTVGAFVGGALAAFGMDMLF</sequence>
<evidence type="ECO:0000313" key="2">
    <source>
        <dbReference type="EMBL" id="MUF03510.1"/>
    </source>
</evidence>
<dbReference type="OrthoDB" id="7869882at2"/>
<dbReference type="Proteomes" id="UP000438196">
    <property type="component" value="Unassembled WGS sequence"/>
</dbReference>
<gene>
    <name evidence="2" type="ORF">GNF76_04140</name>
</gene>
<keyword evidence="1" id="KW-0812">Transmembrane</keyword>
<feature type="transmembrane region" description="Helical" evidence="1">
    <location>
        <begin position="157"/>
        <end position="174"/>
    </location>
</feature>
<organism evidence="2 3">
    <name type="scientific">Pseudomonas spelaei</name>
    <dbReference type="NCBI Taxonomy" id="1055469"/>
    <lineage>
        <taxon>Bacteria</taxon>
        <taxon>Pseudomonadati</taxon>
        <taxon>Pseudomonadota</taxon>
        <taxon>Gammaproteobacteria</taxon>
        <taxon>Pseudomonadales</taxon>
        <taxon>Pseudomonadaceae</taxon>
        <taxon>Pseudomonas</taxon>
    </lineage>
</organism>
<name>A0A6I3VYQ5_9PSED</name>
<keyword evidence="1" id="KW-0472">Membrane</keyword>
<protein>
    <submittedName>
        <fullName evidence="2">Uncharacterized protein</fullName>
    </submittedName>
</protein>